<evidence type="ECO:0000313" key="4">
    <source>
        <dbReference type="Proteomes" id="UP000631114"/>
    </source>
</evidence>
<dbReference type="AlphaFoldDB" id="A0A835GUL4"/>
<evidence type="ECO:0000259" key="2">
    <source>
        <dbReference type="Pfam" id="PF24750"/>
    </source>
</evidence>
<feature type="region of interest" description="Disordered" evidence="1">
    <location>
        <begin position="25"/>
        <end position="50"/>
    </location>
</feature>
<comment type="caution">
    <text evidence="3">The sequence shown here is derived from an EMBL/GenBank/DDBJ whole genome shotgun (WGS) entry which is preliminary data.</text>
</comment>
<gene>
    <name evidence="3" type="ORF">IFM89_004471</name>
</gene>
<feature type="domain" description="F-box protein At3g26010-like beta-propeller" evidence="2">
    <location>
        <begin position="208"/>
        <end position="381"/>
    </location>
</feature>
<protein>
    <recommendedName>
        <fullName evidence="2">F-box protein At3g26010-like beta-propeller domain-containing protein</fullName>
    </recommendedName>
</protein>
<sequence length="472" mass="53778">MALSHMDSSILQRAHQCLWLSSGKSMSPPRVHKTGEVRRQKRTLPTSAEKEGNGNFEFGRKWFFDRELMWRSGSYLDIPFAQNKSITSPSLIVREKHGAKRPCIAVGGEMKDIFSNDDIAIEIFSRLPIEDTNKLKCVYCQTYFDSKVVSYISHGKEGKHATTKNILDFLPEKVVAITSCNGVLLCRSIFEECRGGHHFYLEKLKIAKDVIMYVCNPFTKDWTILKPRGKYKNGCCYGFACNQFSSAVSLSFEVVMVQPPLRLGKDSYIFKIYSSTSGAWRTSKEVCTLPDRVLSHQSCFTNGVFYWLTTNHAILSFDLKQERSQVIKLPGNAIVTLVQGEGVCLGVSEGKLHYISFNAIVLMVWVLEDDNLRPKWSLKHSKPQLEMHHPLLEVCGGQSIYVPFSRDRANRRVRPYALHDDMLFMRIDWSMIKYNIRTGEFEEELCSCSELEPSITSGTPIVVPYCKSLLQV</sequence>
<reference evidence="3 4" key="1">
    <citation type="submission" date="2020-10" db="EMBL/GenBank/DDBJ databases">
        <title>The Coptis chinensis genome and diversification of protoberbering-type alkaloids.</title>
        <authorList>
            <person name="Wang B."/>
            <person name="Shu S."/>
            <person name="Song C."/>
            <person name="Liu Y."/>
        </authorList>
    </citation>
    <scope>NUCLEOTIDE SEQUENCE [LARGE SCALE GENOMIC DNA]</scope>
    <source>
        <strain evidence="3">HL-2020</strain>
        <tissue evidence="3">Leaf</tissue>
    </source>
</reference>
<dbReference type="InterPro" id="IPR056592">
    <property type="entry name" value="Beta-prop_At3g26010-like"/>
</dbReference>
<dbReference type="InterPro" id="IPR017451">
    <property type="entry name" value="F-box-assoc_interact_dom"/>
</dbReference>
<dbReference type="Pfam" id="PF24750">
    <property type="entry name" value="b-prop_At3g26010-like"/>
    <property type="match status" value="1"/>
</dbReference>
<proteinExistence type="predicted"/>
<organism evidence="3 4">
    <name type="scientific">Coptis chinensis</name>
    <dbReference type="NCBI Taxonomy" id="261450"/>
    <lineage>
        <taxon>Eukaryota</taxon>
        <taxon>Viridiplantae</taxon>
        <taxon>Streptophyta</taxon>
        <taxon>Embryophyta</taxon>
        <taxon>Tracheophyta</taxon>
        <taxon>Spermatophyta</taxon>
        <taxon>Magnoliopsida</taxon>
        <taxon>Ranunculales</taxon>
        <taxon>Ranunculaceae</taxon>
        <taxon>Coptidoideae</taxon>
        <taxon>Coptis</taxon>
    </lineage>
</organism>
<accession>A0A835GUL4</accession>
<dbReference type="PANTHER" id="PTHR35546:SF130">
    <property type="entry name" value="EXPRESSED PROTEIN"/>
    <property type="match status" value="1"/>
</dbReference>
<dbReference type="EMBL" id="JADFTS010000009">
    <property type="protein sequence ID" value="KAF9587639.1"/>
    <property type="molecule type" value="Genomic_DNA"/>
</dbReference>
<dbReference type="Proteomes" id="UP000631114">
    <property type="component" value="Unassembled WGS sequence"/>
</dbReference>
<dbReference type="NCBIfam" id="TIGR01640">
    <property type="entry name" value="F_box_assoc_1"/>
    <property type="match status" value="1"/>
</dbReference>
<evidence type="ECO:0000313" key="3">
    <source>
        <dbReference type="EMBL" id="KAF9587639.1"/>
    </source>
</evidence>
<dbReference type="InterPro" id="IPR055290">
    <property type="entry name" value="At3g26010-like"/>
</dbReference>
<dbReference type="PANTHER" id="PTHR35546">
    <property type="entry name" value="F-BOX PROTEIN INTERACTION DOMAIN PROTEIN-RELATED"/>
    <property type="match status" value="1"/>
</dbReference>
<dbReference type="OrthoDB" id="626202at2759"/>
<keyword evidence="4" id="KW-1185">Reference proteome</keyword>
<evidence type="ECO:0000256" key="1">
    <source>
        <dbReference type="SAM" id="MobiDB-lite"/>
    </source>
</evidence>
<name>A0A835GUL4_9MAGN</name>